<dbReference type="GO" id="GO:0004553">
    <property type="term" value="F:hydrolase activity, hydrolyzing O-glycosyl compounds"/>
    <property type="evidence" value="ECO:0007669"/>
    <property type="project" value="InterPro"/>
</dbReference>
<dbReference type="Gene3D" id="2.40.240.50">
    <property type="entry name" value="Barwin-like endoglucanases"/>
    <property type="match status" value="1"/>
</dbReference>
<sequence length="342" mass="39324">MIVLVSQSKLLASETQLINANLCQLANNTLDYINKSKFYQGTQLVGQNAGVEETPENIIKTLKHICQLQYSKNQIADLKRVFKLQRWQPDLTQAHKIAATTSNPNKRSMLNRIPTDKILLTKYYTKLVDARLTRQNEYQQAIYQLPYDEIALSFEQAEDISNKLTRYKYSRQAVMQGILDKHNLAKPLLWLTEKSLHDVMLQGTAVYKMDNKTLFFNVHRNNGISYDYALNKDQQARYWYFKQVPSIMGYGKDPDHKIPIYPNVTVAGNIKDLGLGRLILLTENTPAGQFQRLVILADEGGAFENNLFQLDLLVGSYKGWSDYHQANKHLPDFVKAEFLTLK</sequence>
<dbReference type="Gene3D" id="2.40.40.10">
    <property type="entry name" value="RlpA-like domain"/>
    <property type="match status" value="1"/>
</dbReference>
<gene>
    <name evidence="2" type="ORF">XM47_02665</name>
</gene>
<evidence type="ECO:0000313" key="3">
    <source>
        <dbReference type="Proteomes" id="UP000037600"/>
    </source>
</evidence>
<comment type="caution">
    <text evidence="2">The sequence shown here is derived from an EMBL/GenBank/DDBJ whole genome shotgun (WGS) entry which is preliminary data.</text>
</comment>
<dbReference type="SUPFAM" id="SSF50685">
    <property type="entry name" value="Barwin-like endoglucanases"/>
    <property type="match status" value="1"/>
</dbReference>
<dbReference type="InterPro" id="IPR036908">
    <property type="entry name" value="RlpA-like_sf"/>
</dbReference>
<reference evidence="2 3" key="1">
    <citation type="submission" date="2015-04" db="EMBL/GenBank/DDBJ databases">
        <title>Draft Genome Sequence of the Novel Agar-Digesting Marine Bacterium Q1.</title>
        <authorList>
            <person name="Li Y."/>
            <person name="Li D."/>
            <person name="Chen G."/>
            <person name="Du Z."/>
        </authorList>
    </citation>
    <scope>NUCLEOTIDE SEQUENCE [LARGE SCALE GENOMIC DNA]</scope>
    <source>
        <strain evidence="2 3">Q1</strain>
    </source>
</reference>
<feature type="domain" description="Lytic transglycosylase MltA" evidence="1">
    <location>
        <begin position="119"/>
        <end position="226"/>
    </location>
</feature>
<dbReference type="Proteomes" id="UP000037600">
    <property type="component" value="Unassembled WGS sequence"/>
</dbReference>
<organism evidence="2 3">
    <name type="scientific">Catenovulum maritimum</name>
    <dbReference type="NCBI Taxonomy" id="1513271"/>
    <lineage>
        <taxon>Bacteria</taxon>
        <taxon>Pseudomonadati</taxon>
        <taxon>Pseudomonadota</taxon>
        <taxon>Gammaproteobacteria</taxon>
        <taxon>Alteromonadales</taxon>
        <taxon>Alteromonadaceae</taxon>
        <taxon>Catenovulum</taxon>
    </lineage>
</organism>
<keyword evidence="3" id="KW-1185">Reference proteome</keyword>
<dbReference type="AlphaFoldDB" id="A0A0J8GV60"/>
<protein>
    <recommendedName>
        <fullName evidence="1">Lytic transglycosylase MltA domain-containing protein</fullName>
    </recommendedName>
</protein>
<accession>A0A0J8GV60</accession>
<proteinExistence type="predicted"/>
<name>A0A0J8GV60_9ALTE</name>
<evidence type="ECO:0000313" key="2">
    <source>
        <dbReference type="EMBL" id="KMT66622.1"/>
    </source>
</evidence>
<dbReference type="EMBL" id="LAZL01000003">
    <property type="protein sequence ID" value="KMT66622.1"/>
    <property type="molecule type" value="Genomic_DNA"/>
</dbReference>
<evidence type="ECO:0000259" key="1">
    <source>
        <dbReference type="Pfam" id="PF03562"/>
    </source>
</evidence>
<dbReference type="InterPro" id="IPR005300">
    <property type="entry name" value="MltA_B"/>
</dbReference>
<dbReference type="Pfam" id="PF03562">
    <property type="entry name" value="MltA"/>
    <property type="match status" value="1"/>
</dbReference>